<protein>
    <submittedName>
        <fullName evidence="4">Molybdopterin cofactor</fullName>
    </submittedName>
</protein>
<dbReference type="GO" id="GO:0030151">
    <property type="term" value="F:molybdenum ion binding"/>
    <property type="evidence" value="ECO:0007669"/>
    <property type="project" value="InterPro"/>
</dbReference>
<keyword evidence="2" id="KW-1133">Transmembrane helix</keyword>
<comment type="caution">
    <text evidence="4">The sequence shown here is derived from an EMBL/GenBank/DDBJ whole genome shotgun (WGS) entry which is preliminary data.</text>
</comment>
<dbReference type="EMBL" id="WIGN01000089">
    <property type="protein sequence ID" value="KAF6810230.1"/>
    <property type="molecule type" value="Genomic_DNA"/>
</dbReference>
<proteinExistence type="predicted"/>
<keyword evidence="5" id="KW-1185">Reference proteome</keyword>
<evidence type="ECO:0000256" key="2">
    <source>
        <dbReference type="SAM" id="Phobius"/>
    </source>
</evidence>
<reference evidence="4 5" key="1">
    <citation type="journal article" date="2020" name="Phytopathology">
        <title>Genome Sequence Resources of Colletotrichum truncatum, C. plurivorum, C. musicola, and C. sojae: Four Species Pathogenic to Soybean (Glycine max).</title>
        <authorList>
            <person name="Rogerio F."/>
            <person name="Boufleur T.R."/>
            <person name="Ciampi-Guillardi M."/>
            <person name="Sukno S.A."/>
            <person name="Thon M.R."/>
            <person name="Massola Junior N.S."/>
            <person name="Baroncelli R."/>
        </authorList>
    </citation>
    <scope>NUCLEOTIDE SEQUENCE [LARGE SCALE GENOMIC DNA]</scope>
    <source>
        <strain evidence="4 5">LFN0009</strain>
    </source>
</reference>
<evidence type="ECO:0000313" key="4">
    <source>
        <dbReference type="EMBL" id="KAF6810230.1"/>
    </source>
</evidence>
<sequence length="467" mass="50701">MLLSLFDSLLDALGAFPATKLIIALTLLPALVAIAILQYGTIGTTRRALRNLQRHGVSASNMADQFDPVHAIPESLQTSTGGPIRIKSIFIHPVKSCGAIELPRALLTKSGFLYDRSFAIATEVVDDPATGEVSWRFISQRTKPSMCHIKTELYLPHSGTEQKLDDPLVRSGGCVLLSFADPDPPSLLSRIETLLHTRDPSAKPQVHLIAPLSPPPSHPLKTFGIHARQARGIDLSPLPSVAAALPKLKRYLNIPESRGLTLMRCTDDTLTRTDRNLAPLKHIGTPSVHGYTDQQPVNINSLSSVHAVSALLPPENQPLDALRFRANLWITGAPAFAEESWKRCRILPKISSSSSRAAVAPKLSVVCRTSRCTMPNVNLETGTFDADLPQPGKKKGRPQPSATLVEHRTVEDGNPSALGYIGVHCVPEDQDLEEAREQRAGLYVEVGDDIEVLETGVHLFGSTGNDY</sequence>
<feature type="domain" description="MOSC" evidence="3">
    <location>
        <begin position="271"/>
        <end position="453"/>
    </location>
</feature>
<dbReference type="InterPro" id="IPR011037">
    <property type="entry name" value="Pyrv_Knase-like_insert_dom_sf"/>
</dbReference>
<dbReference type="InterPro" id="IPR005302">
    <property type="entry name" value="MoCF_Sase_C"/>
</dbReference>
<keyword evidence="2" id="KW-0812">Transmembrane</keyword>
<dbReference type="InterPro" id="IPR005303">
    <property type="entry name" value="MOCOS_middle"/>
</dbReference>
<evidence type="ECO:0000313" key="5">
    <source>
        <dbReference type="Proteomes" id="UP000652219"/>
    </source>
</evidence>
<keyword evidence="2" id="KW-0472">Membrane</keyword>
<evidence type="ECO:0000259" key="3">
    <source>
        <dbReference type="PROSITE" id="PS51340"/>
    </source>
</evidence>
<feature type="transmembrane region" description="Helical" evidence="2">
    <location>
        <begin position="20"/>
        <end position="40"/>
    </location>
</feature>
<dbReference type="SUPFAM" id="SSF50800">
    <property type="entry name" value="PK beta-barrel domain-like"/>
    <property type="match status" value="1"/>
</dbReference>
<dbReference type="AlphaFoldDB" id="A0A8H6MVX6"/>
<dbReference type="GO" id="GO:0003824">
    <property type="term" value="F:catalytic activity"/>
    <property type="evidence" value="ECO:0007669"/>
    <property type="project" value="InterPro"/>
</dbReference>
<dbReference type="GO" id="GO:0030170">
    <property type="term" value="F:pyridoxal phosphate binding"/>
    <property type="evidence" value="ECO:0007669"/>
    <property type="project" value="InterPro"/>
</dbReference>
<name>A0A8H6MVX6_9PEZI</name>
<feature type="region of interest" description="Disordered" evidence="1">
    <location>
        <begin position="383"/>
        <end position="404"/>
    </location>
</feature>
<dbReference type="SUPFAM" id="SSF141673">
    <property type="entry name" value="MOSC N-terminal domain-like"/>
    <property type="match status" value="1"/>
</dbReference>
<dbReference type="PROSITE" id="PS51340">
    <property type="entry name" value="MOSC"/>
    <property type="match status" value="1"/>
</dbReference>
<accession>A0A8H6MVX6</accession>
<organism evidence="4 5">
    <name type="scientific">Colletotrichum sojae</name>
    <dbReference type="NCBI Taxonomy" id="2175907"/>
    <lineage>
        <taxon>Eukaryota</taxon>
        <taxon>Fungi</taxon>
        <taxon>Dikarya</taxon>
        <taxon>Ascomycota</taxon>
        <taxon>Pezizomycotina</taxon>
        <taxon>Sordariomycetes</taxon>
        <taxon>Hypocreomycetidae</taxon>
        <taxon>Glomerellales</taxon>
        <taxon>Glomerellaceae</taxon>
        <taxon>Colletotrichum</taxon>
        <taxon>Colletotrichum orchidearum species complex</taxon>
    </lineage>
</organism>
<dbReference type="Pfam" id="PF03473">
    <property type="entry name" value="MOSC"/>
    <property type="match status" value="1"/>
</dbReference>
<gene>
    <name evidence="4" type="ORF">CSOJ01_06421</name>
</gene>
<evidence type="ECO:0000256" key="1">
    <source>
        <dbReference type="SAM" id="MobiDB-lite"/>
    </source>
</evidence>
<dbReference type="Proteomes" id="UP000652219">
    <property type="component" value="Unassembled WGS sequence"/>
</dbReference>
<dbReference type="Pfam" id="PF03476">
    <property type="entry name" value="MOSC_N"/>
    <property type="match status" value="1"/>
</dbReference>